<dbReference type="InterPro" id="IPR011625">
    <property type="entry name" value="A2M_N_BRD"/>
</dbReference>
<dbReference type="Gene3D" id="2.60.40.1930">
    <property type="match status" value="3"/>
</dbReference>
<dbReference type="Pfam" id="PF07703">
    <property type="entry name" value="A2M_BRD"/>
    <property type="match status" value="1"/>
</dbReference>
<dbReference type="InterPro" id="IPR036595">
    <property type="entry name" value="A-macroglobulin_rcpt-bd_sf"/>
</dbReference>
<dbReference type="Gene3D" id="2.60.40.10">
    <property type="entry name" value="Immunoglobulins"/>
    <property type="match status" value="2"/>
</dbReference>
<keyword evidence="4" id="KW-0812">Transmembrane</keyword>
<dbReference type="InterPro" id="IPR047565">
    <property type="entry name" value="Alpha-macroglob_thiol-ester_cl"/>
</dbReference>
<dbReference type="InterPro" id="IPR000020">
    <property type="entry name" value="Anaphylatoxin/fibulin"/>
</dbReference>
<evidence type="ECO:0000256" key="2">
    <source>
        <dbReference type="ARBA" id="ARBA00022525"/>
    </source>
</evidence>
<dbReference type="InterPro" id="IPR001599">
    <property type="entry name" value="Macroglobln_a2"/>
</dbReference>
<keyword evidence="7" id="KW-1185">Reference proteome</keyword>
<dbReference type="InterPro" id="IPR040839">
    <property type="entry name" value="MG4"/>
</dbReference>
<evidence type="ECO:0000256" key="1">
    <source>
        <dbReference type="ARBA" id="ARBA00004613"/>
    </source>
</evidence>
<accession>A0A8C9VR72</accession>
<dbReference type="Pfam" id="PF00207">
    <property type="entry name" value="A2M"/>
    <property type="match status" value="1"/>
</dbReference>
<dbReference type="Pfam" id="PF07677">
    <property type="entry name" value="A2M_recep"/>
    <property type="match status" value="1"/>
</dbReference>
<keyword evidence="4" id="KW-1133">Transmembrane helix</keyword>
<reference evidence="6" key="3">
    <citation type="submission" date="2025-09" db="UniProtKB">
        <authorList>
            <consortium name="Ensembl"/>
        </authorList>
    </citation>
    <scope>IDENTIFICATION</scope>
</reference>
<dbReference type="Pfam" id="PF17790">
    <property type="entry name" value="MG1"/>
    <property type="match status" value="1"/>
</dbReference>
<dbReference type="InterPro" id="IPR008930">
    <property type="entry name" value="Terpenoid_cyclase/PrenylTrfase"/>
</dbReference>
<dbReference type="SUPFAM" id="SSF47686">
    <property type="entry name" value="Anaphylotoxins (complement system)"/>
    <property type="match status" value="1"/>
</dbReference>
<dbReference type="Pfam" id="PF01835">
    <property type="entry name" value="MG2"/>
    <property type="match status" value="1"/>
</dbReference>
<dbReference type="InterPro" id="IPR041425">
    <property type="entry name" value="C3/4/5_MG1"/>
</dbReference>
<dbReference type="SMART" id="SM01419">
    <property type="entry name" value="Thiol-ester_cl"/>
    <property type="match status" value="1"/>
</dbReference>
<dbReference type="Pfam" id="PF17791">
    <property type="entry name" value="MG3"/>
    <property type="match status" value="1"/>
</dbReference>
<dbReference type="PANTHER" id="PTHR11412">
    <property type="entry name" value="MACROGLOBULIN / COMPLEMENT"/>
    <property type="match status" value="1"/>
</dbReference>
<dbReference type="Gene3D" id="2.20.130.20">
    <property type="match status" value="1"/>
</dbReference>
<dbReference type="Ensembl" id="ENSSFOT00015045863.1">
    <property type="protein sequence ID" value="ENSSFOP00015063651.1"/>
    <property type="gene ID" value="ENSSFOG00015024525.1"/>
</dbReference>
<dbReference type="GeneTree" id="ENSGT00940000154063"/>
<name>A0A8C9VR72_SCLFO</name>
<reference evidence="6 7" key="1">
    <citation type="submission" date="2019-04" db="EMBL/GenBank/DDBJ databases">
        <authorList>
            <consortium name="Wellcome Sanger Institute Data Sharing"/>
        </authorList>
    </citation>
    <scope>NUCLEOTIDE SEQUENCE [LARGE SCALE GENOMIC DNA]</scope>
</reference>
<dbReference type="OrthoDB" id="6359008at2759"/>
<dbReference type="Gene3D" id="6.20.50.160">
    <property type="match status" value="1"/>
</dbReference>
<dbReference type="InterPro" id="IPR018081">
    <property type="entry name" value="Anaphylatoxin_comp_syst"/>
</dbReference>
<dbReference type="SUPFAM" id="SSF49410">
    <property type="entry name" value="Alpha-macroglobulin receptor domain"/>
    <property type="match status" value="1"/>
</dbReference>
<evidence type="ECO:0000256" key="3">
    <source>
        <dbReference type="ARBA" id="ARBA00023157"/>
    </source>
</evidence>
<protein>
    <submittedName>
        <fullName evidence="6">Complement C3-like</fullName>
    </submittedName>
</protein>
<dbReference type="SMART" id="SM01359">
    <property type="entry name" value="A2M_N_2"/>
    <property type="match status" value="1"/>
</dbReference>
<dbReference type="InterPro" id="IPR002890">
    <property type="entry name" value="MG2"/>
</dbReference>
<evidence type="ECO:0000313" key="7">
    <source>
        <dbReference type="Proteomes" id="UP000694397"/>
    </source>
</evidence>
<dbReference type="SUPFAM" id="SSF48239">
    <property type="entry name" value="Terpenoid cyclases/Protein prenyltransferases"/>
    <property type="match status" value="1"/>
</dbReference>
<dbReference type="PROSITE" id="PS01177">
    <property type="entry name" value="ANAPHYLATOXIN_1"/>
    <property type="match status" value="1"/>
</dbReference>
<feature type="transmembrane region" description="Helical" evidence="4">
    <location>
        <begin position="33"/>
        <end position="53"/>
    </location>
</feature>
<dbReference type="Pfam" id="PF07678">
    <property type="entry name" value="TED_complement"/>
    <property type="match status" value="1"/>
</dbReference>
<dbReference type="Proteomes" id="UP000694397">
    <property type="component" value="Chromosome 1"/>
</dbReference>
<sequence length="1561" mass="175140">MNKVQVQVECVGNCVAAAFINSRVFTGDLPENMMASVLCSVILMLLCLGSACLGEPLHLMVAPNILRTDNDQSVYLEAQGYKGNAPVPVTVEVLNFPQKSRVLCTRNVVLDSSTKFQSIVKIRIAKTDFEIDENNPKRNRYVYLQATFNDEHKVQSEILVSFHSSYVFVQTDKPIYNPSENVQYRMFVTNTDAKSVDSTVTVQIKNSEGIVVNGEPRMKVENGMLSKTYTLPDVLEKEGTWTIEVQLPKHPENLFSTQFDVKKHVLPTFAVTLTPRNKFFHVTEKELNVDIEARYLFDNEVQGNVYVLFGVLRKNGMRENFQSTLKRETLKDGKALATLKREDIKPAVDELLGDSIYIRAQVITSTGSDIVDAEATVKVVKSPYRILFPKSSRYFKPGFPFSLYTKVILSDGSPAEQVRLKCDGMDVVVNTNKRGVAVFSVNTNEAEQKKLVTIKTAVSDMPDSYQTEEQITLYAFQKKLAKEYLHLSFGETSAKPDGHIQITISFNEQQLMAEYVSYMVVSRGQIIKANKWSVTGSRQIKEMLEVSRDMIPSFRLVAFYTVSNHNEVISDSLWVDVEDMCQGKLELSIHRQRPEYTPKATVKLRVKGDPGALVGLGIVDKAALTLSNKGILTQAKIWDTIEDQDIGCTRGGGKDNMGIFTDAGLVFASSAGEKTMPRQSHTCSSNDALQRKHRSATLTEMKLELENRYNDNLLKKCCHDGMIEFPLEYSCEKRSSYISESHECVEVFLHCCHDIQNKKKHYNVQELSLSRTSESDFDESSIYVRSKFEVSWMWKTISLNENIGPDGLVTYQEDVPLKDSITQWKIMAISASLSKGVCVADPMYITVKKRFFVDLRLPYSVVNKEQVNIKAVLHNYYEENIKFTVELLRNEFVCSEASTSGKTQKTVDVPSYSSSLVQFTVIPLKVGLHSIKVRAFNREYEAGDAIEKLLLVAAEGVETFKKTVKILNPSIKGGIQREEFSLPSLERIVPGLDPTSYITVLGDELADTLENSLSGHVLSKLIKMPGGCVEQNLASMASPVIATHYLDSSNAWESVGVQKREEALSYIRKGYEKQLQYRNSDDSYPPYGGLYPSTWVTAYTAKVFAVAYPFGHVDGNRVCRPIAFLIQHKQTPNGYFEKGASVYDSTLMGGAKDEEAPGLTAFVLIAMKEAQQICDQGVPNIHSSMSKASDYLLNLLPGLSSPYILAIASYALGLYGTPKETLMNYLKKADSSDEFNKPTVIESLIEAKGYILLALLKLDELEMAASVSQWLMEKASAQGQFGSTQSTMVVFQALAQYKLQEPRKPAKNLNVKLSIKGRSRPVQWTFTRNTWFASRSEKVHKLTNFILEAEGSGTGKIVFLTVYNAIPKQEESCESYEMDVQIKPVPRADVQDKYGISVAQDTNIYELKICLRLLPGTPETMTILDVSIPSGFVPSWTELEMLKKRVDKLIDYYSFDEELSSKGSLIIHLYKMPRDFQHCVPVLLFQEYIVGLLQPSTVTAYSYYNKEKNCTKLYHPAGNSTQLSTICIGDVCKCAEKSCPSVNIQRIDIQQPAVQPNMFIR</sequence>
<dbReference type="GO" id="GO:0005615">
    <property type="term" value="C:extracellular space"/>
    <property type="evidence" value="ECO:0007669"/>
    <property type="project" value="InterPro"/>
</dbReference>
<dbReference type="Pfam" id="PF17789">
    <property type="entry name" value="MG4"/>
    <property type="match status" value="1"/>
</dbReference>
<dbReference type="Gene3D" id="1.20.91.20">
    <property type="entry name" value="Anaphylotoxins (complement system)"/>
    <property type="match status" value="1"/>
</dbReference>
<dbReference type="PANTHER" id="PTHR11412:SF81">
    <property type="entry name" value="COMPLEMENT C3"/>
    <property type="match status" value="1"/>
</dbReference>
<organism evidence="6 7">
    <name type="scientific">Scleropages formosus</name>
    <name type="common">Asian bonytongue</name>
    <name type="synonym">Osteoglossum formosum</name>
    <dbReference type="NCBI Taxonomy" id="113540"/>
    <lineage>
        <taxon>Eukaryota</taxon>
        <taxon>Metazoa</taxon>
        <taxon>Chordata</taxon>
        <taxon>Craniata</taxon>
        <taxon>Vertebrata</taxon>
        <taxon>Euteleostomi</taxon>
        <taxon>Actinopterygii</taxon>
        <taxon>Neopterygii</taxon>
        <taxon>Teleostei</taxon>
        <taxon>Osteoglossocephala</taxon>
        <taxon>Osteoglossomorpha</taxon>
        <taxon>Osteoglossiformes</taxon>
        <taxon>Osteoglossidae</taxon>
        <taxon>Scleropages</taxon>
    </lineage>
</organism>
<dbReference type="SMART" id="SM01361">
    <property type="entry name" value="A2M_recep"/>
    <property type="match status" value="1"/>
</dbReference>
<evidence type="ECO:0000313" key="6">
    <source>
        <dbReference type="Ensembl" id="ENSSFOP00015063651.1"/>
    </source>
</evidence>
<dbReference type="CDD" id="cd00017">
    <property type="entry name" value="ANATO"/>
    <property type="match status" value="1"/>
</dbReference>
<comment type="subcellular location">
    <subcellularLocation>
        <location evidence="1">Secreted</location>
    </subcellularLocation>
</comment>
<keyword evidence="2" id="KW-0964">Secreted</keyword>
<keyword evidence="3" id="KW-1015">Disulfide bond</keyword>
<gene>
    <name evidence="6" type="primary">LOC108937853</name>
</gene>
<dbReference type="SMART" id="SM00104">
    <property type="entry name" value="ANATO"/>
    <property type="match status" value="1"/>
</dbReference>
<dbReference type="FunFam" id="2.60.40.1940:FF:000001">
    <property type="entry name" value="Complement component C3"/>
    <property type="match status" value="1"/>
</dbReference>
<dbReference type="Gene3D" id="2.60.40.1940">
    <property type="match status" value="1"/>
</dbReference>
<dbReference type="Gene3D" id="2.60.40.690">
    <property type="entry name" value="Alpha-macroglobulin, receptor-binding domain"/>
    <property type="match status" value="1"/>
</dbReference>
<dbReference type="Gene3D" id="1.50.10.20">
    <property type="match status" value="1"/>
</dbReference>
<feature type="domain" description="Anaphylatoxin-like" evidence="5">
    <location>
        <begin position="717"/>
        <end position="752"/>
    </location>
</feature>
<evidence type="ECO:0000256" key="4">
    <source>
        <dbReference type="SAM" id="Phobius"/>
    </source>
</evidence>
<dbReference type="SMART" id="SM01360">
    <property type="entry name" value="A2M"/>
    <property type="match status" value="1"/>
</dbReference>
<proteinExistence type="predicted"/>
<dbReference type="FunFam" id="2.60.40.10:FF:000155">
    <property type="entry name" value="complement C3 isoform X1"/>
    <property type="match status" value="1"/>
</dbReference>
<dbReference type="PROSITE" id="PS01178">
    <property type="entry name" value="ANAPHYLATOXIN_2"/>
    <property type="match status" value="1"/>
</dbReference>
<evidence type="ECO:0000259" key="5">
    <source>
        <dbReference type="PROSITE" id="PS01178"/>
    </source>
</evidence>
<dbReference type="InterPro" id="IPR013783">
    <property type="entry name" value="Ig-like_fold"/>
</dbReference>
<dbReference type="Pfam" id="PF01821">
    <property type="entry name" value="ANATO"/>
    <property type="match status" value="1"/>
</dbReference>
<dbReference type="InterPro" id="IPR041555">
    <property type="entry name" value="MG3"/>
</dbReference>
<dbReference type="InterPro" id="IPR009048">
    <property type="entry name" value="A-macroglobulin_rcpt-bd"/>
</dbReference>
<reference evidence="6" key="2">
    <citation type="submission" date="2025-08" db="UniProtKB">
        <authorList>
            <consortium name="Ensembl"/>
        </authorList>
    </citation>
    <scope>IDENTIFICATION</scope>
</reference>
<dbReference type="InterPro" id="IPR011626">
    <property type="entry name" value="Alpha-macroglobulin_TED"/>
</dbReference>
<keyword evidence="4" id="KW-0472">Membrane</keyword>
<dbReference type="Gene3D" id="2.60.120.1540">
    <property type="match status" value="1"/>
</dbReference>
<dbReference type="InterPro" id="IPR050473">
    <property type="entry name" value="A2M/Complement_sys"/>
</dbReference>
<dbReference type="GO" id="GO:0004866">
    <property type="term" value="F:endopeptidase inhibitor activity"/>
    <property type="evidence" value="ECO:0007669"/>
    <property type="project" value="InterPro"/>
</dbReference>